<dbReference type="InterPro" id="IPR041881">
    <property type="entry name" value="PqqD_sf"/>
</dbReference>
<dbReference type="Gene3D" id="1.10.10.1150">
    <property type="entry name" value="Coenzyme PQQ synthesis protein D (PqqD)"/>
    <property type="match status" value="1"/>
</dbReference>
<accession>A0ABW4ALV7</accession>
<gene>
    <name evidence="1" type="ORF">ACFQ5G_41520</name>
</gene>
<dbReference type="Pfam" id="PF05402">
    <property type="entry name" value="PqqD"/>
    <property type="match status" value="1"/>
</dbReference>
<dbReference type="Proteomes" id="UP001597183">
    <property type="component" value="Unassembled WGS sequence"/>
</dbReference>
<protein>
    <submittedName>
        <fullName evidence="1">Lasso peptide biosynthesis PqqD family chaperone</fullName>
    </submittedName>
</protein>
<dbReference type="RefSeq" id="WP_317786953.1">
    <property type="nucleotide sequence ID" value="NZ_AP028461.1"/>
</dbReference>
<keyword evidence="2" id="KW-1185">Reference proteome</keyword>
<evidence type="ECO:0000313" key="2">
    <source>
        <dbReference type="Proteomes" id="UP001597183"/>
    </source>
</evidence>
<comment type="caution">
    <text evidence="1">The sequence shown here is derived from an EMBL/GenBank/DDBJ whole genome shotgun (WGS) entry which is preliminary data.</text>
</comment>
<organism evidence="1 2">
    <name type="scientific">Actinoplanes sichuanensis</name>
    <dbReference type="NCBI Taxonomy" id="512349"/>
    <lineage>
        <taxon>Bacteria</taxon>
        <taxon>Bacillati</taxon>
        <taxon>Actinomycetota</taxon>
        <taxon>Actinomycetes</taxon>
        <taxon>Micromonosporales</taxon>
        <taxon>Micromonosporaceae</taxon>
        <taxon>Actinoplanes</taxon>
    </lineage>
</organism>
<sequence length="86" mass="9020">MMWQLRPGVSWTATEYGGVLLDATSGDYWTLNHTGAAVIASIVTDGGTDGVAARLAADFDADHDDIAGDVSSLVGELEAARLVVRR</sequence>
<reference evidence="2" key="1">
    <citation type="journal article" date="2019" name="Int. J. Syst. Evol. Microbiol.">
        <title>The Global Catalogue of Microorganisms (GCM) 10K type strain sequencing project: providing services to taxonomists for standard genome sequencing and annotation.</title>
        <authorList>
            <consortium name="The Broad Institute Genomics Platform"/>
            <consortium name="The Broad Institute Genome Sequencing Center for Infectious Disease"/>
            <person name="Wu L."/>
            <person name="Ma J."/>
        </authorList>
    </citation>
    <scope>NUCLEOTIDE SEQUENCE [LARGE SCALE GENOMIC DNA]</scope>
    <source>
        <strain evidence="2">CCM 7526</strain>
    </source>
</reference>
<dbReference type="EMBL" id="JBHTMK010000053">
    <property type="protein sequence ID" value="MFD1371846.1"/>
    <property type="molecule type" value="Genomic_DNA"/>
</dbReference>
<name>A0ABW4ALV7_9ACTN</name>
<dbReference type="NCBIfam" id="NF033530">
    <property type="entry name" value="lasso_PqqD_Strm"/>
    <property type="match status" value="1"/>
</dbReference>
<dbReference type="InterPro" id="IPR008792">
    <property type="entry name" value="PQQD"/>
</dbReference>
<proteinExistence type="predicted"/>
<evidence type="ECO:0000313" key="1">
    <source>
        <dbReference type="EMBL" id="MFD1371846.1"/>
    </source>
</evidence>